<dbReference type="EMBL" id="CAJVCH010064140">
    <property type="protein sequence ID" value="CAG7719735.1"/>
    <property type="molecule type" value="Genomic_DNA"/>
</dbReference>
<comment type="caution">
    <text evidence="2">The sequence shown here is derived from an EMBL/GenBank/DDBJ whole genome shotgun (WGS) entry which is preliminary data.</text>
</comment>
<reference evidence="2" key="1">
    <citation type="submission" date="2021-06" db="EMBL/GenBank/DDBJ databases">
        <authorList>
            <person name="Hodson N. C."/>
            <person name="Mongue J. A."/>
            <person name="Jaron S. K."/>
        </authorList>
    </citation>
    <scope>NUCLEOTIDE SEQUENCE</scope>
</reference>
<keyword evidence="1" id="KW-1133">Transmembrane helix</keyword>
<name>A0A8J2JLU9_9HEXA</name>
<evidence type="ECO:0000313" key="2">
    <source>
        <dbReference type="EMBL" id="CAG7719735.1"/>
    </source>
</evidence>
<protein>
    <submittedName>
        <fullName evidence="2">Uncharacterized protein</fullName>
    </submittedName>
</protein>
<organism evidence="2 3">
    <name type="scientific">Allacma fusca</name>
    <dbReference type="NCBI Taxonomy" id="39272"/>
    <lineage>
        <taxon>Eukaryota</taxon>
        <taxon>Metazoa</taxon>
        <taxon>Ecdysozoa</taxon>
        <taxon>Arthropoda</taxon>
        <taxon>Hexapoda</taxon>
        <taxon>Collembola</taxon>
        <taxon>Symphypleona</taxon>
        <taxon>Sminthuridae</taxon>
        <taxon>Allacma</taxon>
    </lineage>
</organism>
<keyword evidence="1" id="KW-0472">Membrane</keyword>
<evidence type="ECO:0000313" key="3">
    <source>
        <dbReference type="Proteomes" id="UP000708208"/>
    </source>
</evidence>
<proteinExistence type="predicted"/>
<accession>A0A8J2JLU9</accession>
<sequence length="106" mass="12021">MFLVTVSYDNIPVECRAEVQAFTTKLLTSSDPAVKIFSLRLNRNFVRVLRNVAVIIGMVIITFIYVTISFVIAMVQHFDDWLQPKSSNASITSSLVEHLARFLNLD</sequence>
<gene>
    <name evidence="2" type="ORF">AFUS01_LOCUS9043</name>
</gene>
<keyword evidence="3" id="KW-1185">Reference proteome</keyword>
<dbReference type="AlphaFoldDB" id="A0A8J2JLU9"/>
<feature type="transmembrane region" description="Helical" evidence="1">
    <location>
        <begin position="48"/>
        <end position="75"/>
    </location>
</feature>
<dbReference type="Proteomes" id="UP000708208">
    <property type="component" value="Unassembled WGS sequence"/>
</dbReference>
<evidence type="ECO:0000256" key="1">
    <source>
        <dbReference type="SAM" id="Phobius"/>
    </source>
</evidence>
<keyword evidence="1" id="KW-0812">Transmembrane</keyword>